<protein>
    <submittedName>
        <fullName evidence="1">KRAB-A domain-containing protein 2-like</fullName>
    </submittedName>
</protein>
<proteinExistence type="predicted"/>
<name>A0A6G0Z962_APHCR</name>
<gene>
    <name evidence="1" type="ORF">FWK35_00012833</name>
</gene>
<dbReference type="EMBL" id="VUJU01001003">
    <property type="protein sequence ID" value="KAF0767282.1"/>
    <property type="molecule type" value="Genomic_DNA"/>
</dbReference>
<dbReference type="AlphaFoldDB" id="A0A6G0Z962"/>
<evidence type="ECO:0000313" key="2">
    <source>
        <dbReference type="Proteomes" id="UP000478052"/>
    </source>
</evidence>
<dbReference type="Proteomes" id="UP000478052">
    <property type="component" value="Unassembled WGS sequence"/>
</dbReference>
<sequence>MWSALHYVPFFKLRVYRLKLKVQKPFSIKGSYLCILSTIRPYGIRNVVYKIDVQRAMISMCTAVAEMKTMKDYCVIRKYDVLIINEKERLNIRSAGNNMPIDELFDFLRETHSVMSHGRNRIMTELQNKYCNINNETVMAYLKLCVQCQKKNSAFKNKINIQAILEPTRNLRAQIQSKNYNGYHFHYELTGPPD</sequence>
<evidence type="ECO:0000313" key="1">
    <source>
        <dbReference type="EMBL" id="KAF0767282.1"/>
    </source>
</evidence>
<organism evidence="1 2">
    <name type="scientific">Aphis craccivora</name>
    <name type="common">Cowpea aphid</name>
    <dbReference type="NCBI Taxonomy" id="307492"/>
    <lineage>
        <taxon>Eukaryota</taxon>
        <taxon>Metazoa</taxon>
        <taxon>Ecdysozoa</taxon>
        <taxon>Arthropoda</taxon>
        <taxon>Hexapoda</taxon>
        <taxon>Insecta</taxon>
        <taxon>Pterygota</taxon>
        <taxon>Neoptera</taxon>
        <taxon>Paraneoptera</taxon>
        <taxon>Hemiptera</taxon>
        <taxon>Sternorrhyncha</taxon>
        <taxon>Aphidomorpha</taxon>
        <taxon>Aphidoidea</taxon>
        <taxon>Aphididae</taxon>
        <taxon>Aphidini</taxon>
        <taxon>Aphis</taxon>
        <taxon>Aphis</taxon>
    </lineage>
</organism>
<dbReference type="OrthoDB" id="6629588at2759"/>
<accession>A0A6G0Z962</accession>
<comment type="caution">
    <text evidence="1">The sequence shown here is derived from an EMBL/GenBank/DDBJ whole genome shotgun (WGS) entry which is preliminary data.</text>
</comment>
<keyword evidence="2" id="KW-1185">Reference proteome</keyword>
<reference evidence="1 2" key="1">
    <citation type="submission" date="2019-08" db="EMBL/GenBank/DDBJ databases">
        <title>Whole genome of Aphis craccivora.</title>
        <authorList>
            <person name="Voronova N.V."/>
            <person name="Shulinski R.S."/>
            <person name="Bandarenka Y.V."/>
            <person name="Zhorov D.G."/>
            <person name="Warner D."/>
        </authorList>
    </citation>
    <scope>NUCLEOTIDE SEQUENCE [LARGE SCALE GENOMIC DNA]</scope>
    <source>
        <strain evidence="1">180601</strain>
        <tissue evidence="1">Whole Body</tissue>
    </source>
</reference>